<reference evidence="12 14" key="1">
    <citation type="submission" date="2018-12" db="EMBL/GenBank/DDBJ databases">
        <title>Whole genome sequence of a Pandoraea apista isolate from a patient with cystic fibrosis.</title>
        <authorList>
            <person name="Kenna D.T."/>
            <person name="Turton J.F."/>
        </authorList>
    </citation>
    <scope>NUCLEOTIDE SEQUENCE [LARGE SCALE GENOMIC DNA]</scope>
    <source>
        <strain evidence="12 14">Pa13324</strain>
    </source>
</reference>
<dbReference type="InterPro" id="IPR051310">
    <property type="entry name" value="MCP_chemotaxis"/>
</dbReference>
<evidence type="ECO:0000256" key="3">
    <source>
        <dbReference type="ARBA" id="ARBA00022692"/>
    </source>
</evidence>
<dbReference type="GO" id="GO:0004888">
    <property type="term" value="F:transmembrane signaling receptor activity"/>
    <property type="evidence" value="ECO:0007669"/>
    <property type="project" value="TreeGrafter"/>
</dbReference>
<keyword evidence="14" id="KW-1185">Reference proteome</keyword>
<dbReference type="AlphaFoldDB" id="A0A0B5FES7"/>
<dbReference type="InterPro" id="IPR033479">
    <property type="entry name" value="dCache_1"/>
</dbReference>
<dbReference type="SUPFAM" id="SSF58104">
    <property type="entry name" value="Methyl-accepting chemotaxis protein (MCP) signaling domain"/>
    <property type="match status" value="1"/>
</dbReference>
<feature type="transmembrane region" description="Helical" evidence="9">
    <location>
        <begin position="271"/>
        <end position="293"/>
    </location>
</feature>
<dbReference type="Pfam" id="PF00672">
    <property type="entry name" value="HAMP"/>
    <property type="match status" value="1"/>
</dbReference>
<gene>
    <name evidence="12" type="ORF">EJE83_07355</name>
    <name evidence="13" type="ORF">PAP18089_00325</name>
</gene>
<dbReference type="FunFam" id="1.10.287.950:FF:000001">
    <property type="entry name" value="Methyl-accepting chemotaxis sensory transducer"/>
    <property type="match status" value="1"/>
</dbReference>
<evidence type="ECO:0000313" key="14">
    <source>
        <dbReference type="Proteomes" id="UP000270216"/>
    </source>
</evidence>
<dbReference type="SMART" id="SM00283">
    <property type="entry name" value="MA"/>
    <property type="match status" value="1"/>
</dbReference>
<sequence>MKVTSLRTRILLIACLTVVGALILSGITTYVIVRDSMMSSIAHTLSAVANGNASAIERWSADKAQAVVATSQVVEKGDPAGLVKLMGKTNDFPITSIGWSDKTFFSTAPTPADYDPTARPWYKSAVAAGKLTVTKPYGDSSTGIPYVAFTAPLVRDGQTTGAISGAVALTGVQDIIKAVHPTPSSLALVVASDGQVIAHPDNKFSLKPSTEVAAALTADSLPGMAADGAAPVAMELAGAPKLLKAKRIPGTDWYLVVALDRAEATAGLTHVLGATVITLIVLTLISLAIASIFTSRAFKRLSTVRDAMDTIGSGDGDMTQRLDVVGHDEVAQISKSFNAFVDKISSVMLDVRAGVSSMTSATSEIEMGNRDLSQRTEASAGSLQETSSALTELTSSVKQTADTAEHATRLANDASAAAARGGQVVTDAVGTMAAITQSSERITEIIGVIDGIAFQTNILALNAAVEAARAGEQGRGFAVVAGEVRTLAQRSAAAAQEIKALIETSVHNVKSGTERVQAAGTTMNEIVDGITRVQRLVSEIHGAMTEQSAGISQIDRSVSEMDQATQQNAALVEESAAASAMLSEQARMLAETVARFRLREGHRSDSHGVGAPQSPSLSVVGSARRLAA</sequence>
<dbReference type="Proteomes" id="UP000270216">
    <property type="component" value="Unassembled WGS sequence"/>
</dbReference>
<feature type="domain" description="Methyl-accepting transducer" evidence="10">
    <location>
        <begin position="354"/>
        <end position="583"/>
    </location>
</feature>
<dbReference type="Pfam" id="PF00015">
    <property type="entry name" value="MCPsignal"/>
    <property type="match status" value="1"/>
</dbReference>
<proteinExistence type="inferred from homology"/>
<dbReference type="EMBL" id="CABPSX010000001">
    <property type="protein sequence ID" value="VVG69371.1"/>
    <property type="molecule type" value="Genomic_DNA"/>
</dbReference>
<dbReference type="Proteomes" id="UP000364291">
    <property type="component" value="Unassembled WGS sequence"/>
</dbReference>
<dbReference type="PROSITE" id="PS50885">
    <property type="entry name" value="HAMP"/>
    <property type="match status" value="1"/>
</dbReference>
<keyword evidence="2" id="KW-1003">Cell membrane</keyword>
<dbReference type="InterPro" id="IPR003660">
    <property type="entry name" value="HAMP_dom"/>
</dbReference>
<accession>A0A0B5FES7</accession>
<evidence type="ECO:0000256" key="1">
    <source>
        <dbReference type="ARBA" id="ARBA00004651"/>
    </source>
</evidence>
<evidence type="ECO:0000256" key="9">
    <source>
        <dbReference type="SAM" id="Phobius"/>
    </source>
</evidence>
<dbReference type="GeneID" id="47017010"/>
<dbReference type="Pfam" id="PF02743">
    <property type="entry name" value="dCache_1"/>
    <property type="match status" value="1"/>
</dbReference>
<evidence type="ECO:0000256" key="4">
    <source>
        <dbReference type="ARBA" id="ARBA00022989"/>
    </source>
</evidence>
<dbReference type="OrthoDB" id="2489132at2"/>
<keyword evidence="4 9" id="KW-1133">Transmembrane helix</keyword>
<evidence type="ECO:0000259" key="10">
    <source>
        <dbReference type="PROSITE" id="PS50111"/>
    </source>
</evidence>
<dbReference type="CDD" id="cd06225">
    <property type="entry name" value="HAMP"/>
    <property type="match status" value="1"/>
</dbReference>
<evidence type="ECO:0000313" key="13">
    <source>
        <dbReference type="EMBL" id="VVG69371.1"/>
    </source>
</evidence>
<keyword evidence="3 9" id="KW-0812">Transmembrane</keyword>
<feature type="region of interest" description="Disordered" evidence="8">
    <location>
        <begin position="603"/>
        <end position="628"/>
    </location>
</feature>
<evidence type="ECO:0000256" key="7">
    <source>
        <dbReference type="PROSITE-ProRule" id="PRU00284"/>
    </source>
</evidence>
<dbReference type="InterPro" id="IPR004089">
    <property type="entry name" value="MCPsignal_dom"/>
</dbReference>
<dbReference type="GO" id="GO:0005886">
    <property type="term" value="C:plasma membrane"/>
    <property type="evidence" value="ECO:0007669"/>
    <property type="project" value="UniProtKB-SubCell"/>
</dbReference>
<dbReference type="Gene3D" id="3.30.450.20">
    <property type="entry name" value="PAS domain"/>
    <property type="match status" value="2"/>
</dbReference>
<dbReference type="PROSITE" id="PS50111">
    <property type="entry name" value="CHEMOTAXIS_TRANSDUC_2"/>
    <property type="match status" value="1"/>
</dbReference>
<dbReference type="Gene3D" id="1.10.287.950">
    <property type="entry name" value="Methyl-accepting chemotaxis protein"/>
    <property type="match status" value="1"/>
</dbReference>
<dbReference type="InterPro" id="IPR029151">
    <property type="entry name" value="Sensor-like_sf"/>
</dbReference>
<dbReference type="CDD" id="cd12913">
    <property type="entry name" value="PDC1_MCP_like"/>
    <property type="match status" value="1"/>
</dbReference>
<evidence type="ECO:0000256" key="2">
    <source>
        <dbReference type="ARBA" id="ARBA00022475"/>
    </source>
</evidence>
<evidence type="ECO:0000313" key="12">
    <source>
        <dbReference type="EMBL" id="RSK83843.1"/>
    </source>
</evidence>
<comment type="subcellular location">
    <subcellularLocation>
        <location evidence="1">Cell membrane</location>
        <topology evidence="1">Multi-pass membrane protein</topology>
    </subcellularLocation>
</comment>
<keyword evidence="7" id="KW-0807">Transducer</keyword>
<comment type="similarity">
    <text evidence="6">Belongs to the methyl-accepting chemotaxis (MCP) protein family.</text>
</comment>
<dbReference type="PANTHER" id="PTHR43531">
    <property type="entry name" value="PROTEIN ICFG"/>
    <property type="match status" value="1"/>
</dbReference>
<evidence type="ECO:0000259" key="11">
    <source>
        <dbReference type="PROSITE" id="PS50885"/>
    </source>
</evidence>
<dbReference type="STRING" id="93218.XM39_09425"/>
<dbReference type="EMBL" id="RWHX01000008">
    <property type="protein sequence ID" value="RSK83843.1"/>
    <property type="molecule type" value="Genomic_DNA"/>
</dbReference>
<feature type="domain" description="HAMP" evidence="11">
    <location>
        <begin position="295"/>
        <end position="349"/>
    </location>
</feature>
<evidence type="ECO:0000256" key="5">
    <source>
        <dbReference type="ARBA" id="ARBA00023136"/>
    </source>
</evidence>
<reference evidence="13 15" key="2">
    <citation type="submission" date="2019-08" db="EMBL/GenBank/DDBJ databases">
        <authorList>
            <person name="Peeters C."/>
        </authorList>
    </citation>
    <scope>NUCLEOTIDE SEQUENCE [LARGE SCALE GENOMIC DNA]</scope>
    <source>
        <strain evidence="13 15">LMG 18089</strain>
    </source>
</reference>
<feature type="transmembrane region" description="Helical" evidence="9">
    <location>
        <begin position="12"/>
        <end position="33"/>
    </location>
</feature>
<dbReference type="GO" id="GO:0006935">
    <property type="term" value="P:chemotaxis"/>
    <property type="evidence" value="ECO:0007669"/>
    <property type="project" value="TreeGrafter"/>
</dbReference>
<feature type="region of interest" description="Disordered" evidence="8">
    <location>
        <begin position="360"/>
        <end position="385"/>
    </location>
</feature>
<organism evidence="13 15">
    <name type="scientific">Pandoraea apista</name>
    <dbReference type="NCBI Taxonomy" id="93218"/>
    <lineage>
        <taxon>Bacteria</taxon>
        <taxon>Pseudomonadati</taxon>
        <taxon>Pseudomonadota</taxon>
        <taxon>Betaproteobacteria</taxon>
        <taxon>Burkholderiales</taxon>
        <taxon>Burkholderiaceae</taxon>
        <taxon>Pandoraea</taxon>
    </lineage>
</organism>
<dbReference type="KEGG" id="papi:SG18_09225"/>
<protein>
    <submittedName>
        <fullName evidence="12 13">Chemotaxis protein</fullName>
    </submittedName>
</protein>
<evidence type="ECO:0000256" key="6">
    <source>
        <dbReference type="ARBA" id="ARBA00029447"/>
    </source>
</evidence>
<dbReference type="GO" id="GO:0007165">
    <property type="term" value="P:signal transduction"/>
    <property type="evidence" value="ECO:0007669"/>
    <property type="project" value="UniProtKB-KW"/>
</dbReference>
<dbReference type="SUPFAM" id="SSF103190">
    <property type="entry name" value="Sensory domain-like"/>
    <property type="match status" value="1"/>
</dbReference>
<dbReference type="CDD" id="cd11386">
    <property type="entry name" value="MCP_signal"/>
    <property type="match status" value="1"/>
</dbReference>
<dbReference type="SMART" id="SM00304">
    <property type="entry name" value="HAMP"/>
    <property type="match status" value="1"/>
</dbReference>
<name>A0A0B5FES7_9BURK</name>
<evidence type="ECO:0000313" key="15">
    <source>
        <dbReference type="Proteomes" id="UP000364291"/>
    </source>
</evidence>
<evidence type="ECO:0000256" key="8">
    <source>
        <dbReference type="SAM" id="MobiDB-lite"/>
    </source>
</evidence>
<dbReference type="PANTHER" id="PTHR43531:SF16">
    <property type="entry name" value="METHYL-ACCEPTING CHEMOTAXIS PROTEIN II"/>
    <property type="match status" value="1"/>
</dbReference>
<dbReference type="CDD" id="cd12912">
    <property type="entry name" value="PDC2_MCP_like"/>
    <property type="match status" value="1"/>
</dbReference>
<dbReference type="RefSeq" id="WP_042113752.1">
    <property type="nucleotide sequence ID" value="NZ_CABPSX010000001.1"/>
</dbReference>
<keyword evidence="5 9" id="KW-0472">Membrane</keyword>